<keyword evidence="3" id="KW-1185">Reference proteome</keyword>
<proteinExistence type="predicted"/>
<organism evidence="2 3">
    <name type="scientific">Danionella cerebrum</name>
    <dbReference type="NCBI Taxonomy" id="2873325"/>
    <lineage>
        <taxon>Eukaryota</taxon>
        <taxon>Metazoa</taxon>
        <taxon>Chordata</taxon>
        <taxon>Craniata</taxon>
        <taxon>Vertebrata</taxon>
        <taxon>Euteleostomi</taxon>
        <taxon>Actinopterygii</taxon>
        <taxon>Neopterygii</taxon>
        <taxon>Teleostei</taxon>
        <taxon>Ostariophysi</taxon>
        <taxon>Cypriniformes</taxon>
        <taxon>Danionidae</taxon>
        <taxon>Danioninae</taxon>
        <taxon>Danionella</taxon>
    </lineage>
</organism>
<dbReference type="AlphaFoldDB" id="A0A553QE83"/>
<dbReference type="EMBL" id="SRMA01026061">
    <property type="protein sequence ID" value="TRY88242.1"/>
    <property type="molecule type" value="Genomic_DNA"/>
</dbReference>
<sequence>MAPSASMESLCLCSLLSGKQARKRKPKDKSVSAALLNEGIVGAIKLAAPLAQEKKKKWEKPGNKREAEEEKCKKDEDEQEVTEGKPTSVRKRNKKHLRVTIAPETVTSASSEKVMSGGRRRILERSASEESASGLSCSPLPGDTLPWNLAKHQRVKRSKSASGDVLDPAERAVIRIAG</sequence>
<dbReference type="Proteomes" id="UP000316079">
    <property type="component" value="Unassembled WGS sequence"/>
</dbReference>
<reference evidence="2 3" key="1">
    <citation type="journal article" date="2019" name="Sci. Data">
        <title>Hybrid genome assembly and annotation of Danionella translucida.</title>
        <authorList>
            <person name="Kadobianskyi M."/>
            <person name="Schulze L."/>
            <person name="Schuelke M."/>
            <person name="Judkewitz B."/>
        </authorList>
    </citation>
    <scope>NUCLEOTIDE SEQUENCE [LARGE SCALE GENOMIC DNA]</scope>
    <source>
        <strain evidence="2 3">Bolton</strain>
    </source>
</reference>
<accession>A0A553QE83</accession>
<name>A0A553QE83_9TELE</name>
<dbReference type="OrthoDB" id="18740at2759"/>
<protein>
    <submittedName>
        <fullName evidence="2">Uncharacterized protein</fullName>
    </submittedName>
</protein>
<feature type="compositionally biased region" description="Basic and acidic residues" evidence="1">
    <location>
        <begin position="59"/>
        <end position="76"/>
    </location>
</feature>
<gene>
    <name evidence="2" type="ORF">DNTS_022630</name>
</gene>
<evidence type="ECO:0000313" key="2">
    <source>
        <dbReference type="EMBL" id="TRY88242.1"/>
    </source>
</evidence>
<evidence type="ECO:0000256" key="1">
    <source>
        <dbReference type="SAM" id="MobiDB-lite"/>
    </source>
</evidence>
<evidence type="ECO:0000313" key="3">
    <source>
        <dbReference type="Proteomes" id="UP000316079"/>
    </source>
</evidence>
<dbReference type="STRING" id="623744.A0A553QE83"/>
<feature type="compositionally biased region" description="Basic residues" evidence="1">
    <location>
        <begin position="88"/>
        <end position="98"/>
    </location>
</feature>
<comment type="caution">
    <text evidence="2">The sequence shown here is derived from an EMBL/GenBank/DDBJ whole genome shotgun (WGS) entry which is preliminary data.</text>
</comment>
<feature type="region of interest" description="Disordered" evidence="1">
    <location>
        <begin position="51"/>
        <end position="141"/>
    </location>
</feature>